<dbReference type="STRING" id="1091494.MEALZ_3591"/>
<dbReference type="HOGENOM" id="CLU_000445_118_0_6"/>
<dbReference type="InterPro" id="IPR025662">
    <property type="entry name" value="Sigma_54_int_dom_ATP-bd_1"/>
</dbReference>
<dbReference type="InterPro" id="IPR009057">
    <property type="entry name" value="Homeodomain-like_sf"/>
</dbReference>
<dbReference type="AlphaFoldDB" id="G4SWM3"/>
<dbReference type="PANTHER" id="PTHR32071:SF117">
    <property type="entry name" value="PTS-DEPENDENT DIHYDROXYACETONE KINASE OPERON REGULATORY PROTEIN-RELATED"/>
    <property type="match status" value="1"/>
</dbReference>
<organism evidence="7 8">
    <name type="scientific">Methylotuvimicrobium alcaliphilum (strain DSM 19304 / NCIMB 14124 / VKM B-2133 / 20Z)</name>
    <name type="common">Methylomicrobium alcaliphilum</name>
    <dbReference type="NCBI Taxonomy" id="1091494"/>
    <lineage>
        <taxon>Bacteria</taxon>
        <taxon>Pseudomonadati</taxon>
        <taxon>Pseudomonadota</taxon>
        <taxon>Gammaproteobacteria</taxon>
        <taxon>Methylococcales</taxon>
        <taxon>Methylococcaceae</taxon>
        <taxon>Methylotuvimicrobium</taxon>
    </lineage>
</organism>
<evidence type="ECO:0000256" key="1">
    <source>
        <dbReference type="ARBA" id="ARBA00022741"/>
    </source>
</evidence>
<dbReference type="PROSITE" id="PS00675">
    <property type="entry name" value="SIGMA54_INTERACT_1"/>
    <property type="match status" value="1"/>
</dbReference>
<keyword evidence="3" id="KW-0805">Transcription regulation</keyword>
<dbReference type="Gene3D" id="1.10.10.60">
    <property type="entry name" value="Homeodomain-like"/>
    <property type="match status" value="1"/>
</dbReference>
<dbReference type="InterPro" id="IPR003593">
    <property type="entry name" value="AAA+_ATPase"/>
</dbReference>
<dbReference type="Pfam" id="PF25601">
    <property type="entry name" value="AAA_lid_14"/>
    <property type="match status" value="1"/>
</dbReference>
<dbReference type="InterPro" id="IPR025944">
    <property type="entry name" value="Sigma_54_int_dom_CS"/>
</dbReference>
<dbReference type="PROSITE" id="PS50045">
    <property type="entry name" value="SIGMA54_INTERACT_4"/>
    <property type="match status" value="1"/>
</dbReference>
<dbReference type="PROSITE" id="PS00688">
    <property type="entry name" value="SIGMA54_INTERACT_3"/>
    <property type="match status" value="1"/>
</dbReference>
<evidence type="ECO:0000259" key="6">
    <source>
        <dbReference type="PROSITE" id="PS50045"/>
    </source>
</evidence>
<dbReference type="InterPro" id="IPR027417">
    <property type="entry name" value="P-loop_NTPase"/>
</dbReference>
<dbReference type="FunFam" id="3.40.50.300:FF:000006">
    <property type="entry name" value="DNA-binding transcriptional regulator NtrC"/>
    <property type="match status" value="1"/>
</dbReference>
<dbReference type="PANTHER" id="PTHR32071">
    <property type="entry name" value="TRANSCRIPTIONAL REGULATORY PROTEIN"/>
    <property type="match status" value="1"/>
</dbReference>
<dbReference type="SUPFAM" id="SSF52540">
    <property type="entry name" value="P-loop containing nucleoside triphosphate hydrolases"/>
    <property type="match status" value="1"/>
</dbReference>
<dbReference type="InterPro" id="IPR025943">
    <property type="entry name" value="Sigma_54_int_dom_ATP-bd_2"/>
</dbReference>
<protein>
    <submittedName>
        <fullName evidence="7">Sigma54 specific transcriptional regulator, Fis family</fullName>
    </submittedName>
</protein>
<dbReference type="Gene3D" id="1.10.8.60">
    <property type="match status" value="1"/>
</dbReference>
<dbReference type="RefSeq" id="WP_014150004.1">
    <property type="nucleotide sequence ID" value="NC_016112.1"/>
</dbReference>
<keyword evidence="4" id="KW-0238">DNA-binding</keyword>
<dbReference type="EMBL" id="FO082060">
    <property type="protein sequence ID" value="CCE25249.1"/>
    <property type="molecule type" value="Genomic_DNA"/>
</dbReference>
<dbReference type="SUPFAM" id="SSF46689">
    <property type="entry name" value="Homeodomain-like"/>
    <property type="match status" value="1"/>
</dbReference>
<evidence type="ECO:0000256" key="3">
    <source>
        <dbReference type="ARBA" id="ARBA00023015"/>
    </source>
</evidence>
<name>G4SWM3_META2</name>
<gene>
    <name evidence="7" type="ordered locus">MEALZ_3591</name>
</gene>
<reference evidence="8" key="1">
    <citation type="journal article" date="2012" name="J. Bacteriol.">
        <title>Genome sequence of the haloalkaliphilic methanotrophic bacterium Methylomicrobium alcaliphilum 20Z.</title>
        <authorList>
            <person name="Vuilleumier S."/>
            <person name="Khmelenina V.N."/>
            <person name="Bringel F."/>
            <person name="Reshetnikov A.S."/>
            <person name="Lajus A."/>
            <person name="Mangenot S."/>
            <person name="Rouy Z."/>
            <person name="Op den Camp H.J."/>
            <person name="Jetten M.S."/>
            <person name="Dispirito A.A."/>
            <person name="Dunfield P."/>
            <person name="Klotz M.G."/>
            <person name="Semrau J.D."/>
            <person name="Stein L.Y."/>
            <person name="Barbe V."/>
            <person name="Medigue C."/>
            <person name="Trotsenko Y.A."/>
            <person name="Kalyuzhnaya M.G."/>
        </authorList>
    </citation>
    <scope>NUCLEOTIDE SEQUENCE [LARGE SCALE GENOMIC DNA]</scope>
    <source>
        <strain evidence="8">DSM 19304 / NCIMB 14124 / VKM B-2133 / 20Z</strain>
    </source>
</reference>
<evidence type="ECO:0000256" key="2">
    <source>
        <dbReference type="ARBA" id="ARBA00022840"/>
    </source>
</evidence>
<evidence type="ECO:0000256" key="5">
    <source>
        <dbReference type="ARBA" id="ARBA00023163"/>
    </source>
</evidence>
<dbReference type="SMART" id="SM00382">
    <property type="entry name" value="AAA"/>
    <property type="match status" value="1"/>
</dbReference>
<dbReference type="Proteomes" id="UP000008315">
    <property type="component" value="Chromosome"/>
</dbReference>
<dbReference type="Pfam" id="PF18546">
    <property type="entry name" value="MetOD1"/>
    <property type="match status" value="1"/>
</dbReference>
<keyword evidence="1" id="KW-0547">Nucleotide-binding</keyword>
<dbReference type="PATRIC" id="fig|271065.3.peg.3705"/>
<dbReference type="InterPro" id="IPR002197">
    <property type="entry name" value="HTH_Fis"/>
</dbReference>
<dbReference type="InterPro" id="IPR002078">
    <property type="entry name" value="Sigma_54_int"/>
</dbReference>
<dbReference type="Pfam" id="PF00158">
    <property type="entry name" value="Sigma54_activat"/>
    <property type="match status" value="1"/>
</dbReference>
<dbReference type="InterPro" id="IPR058031">
    <property type="entry name" value="AAA_lid_NorR"/>
</dbReference>
<feature type="domain" description="Sigma-54 factor interaction" evidence="6">
    <location>
        <begin position="207"/>
        <end position="436"/>
    </location>
</feature>
<keyword evidence="2" id="KW-0067">ATP-binding</keyword>
<keyword evidence="8" id="KW-1185">Reference proteome</keyword>
<dbReference type="Pfam" id="PF02954">
    <property type="entry name" value="HTH_8"/>
    <property type="match status" value="1"/>
</dbReference>
<sequence length="525" mass="58418">MNETSFSDLTPTFFLQTFVLELMHAAEQQGKTHSEELIEYIARTAGRFFEETYREERNIQDALDLESYIELIVGLKNKIGGGFSLDSADSQCIRVKNSCCPFGGGVTHFPELCRMTSSVFGGIAARNFGYAKVEITKSIARKDGGCDVSVYLNEEEAKERPGLEYGHRNSEEGASNMTDLHSRIEESMQKIWRLKSPRPTKKQPPVIVARSPVMQKVLQAIEKVAPTVATVLIQGETGVGKELVARAIHAMSWRSGQAFMAINCGAIPDTLIESALFGHEKGAFTGAVEIQQGVFERADGGTLFLDEVDSLSAAAQTRLLRVVQEGELERVGGKKTIEVDVRLISATNQDLQERVDQGLFRKDLFYRLNVVKLSIPPLTQRGEDLPYLVQVILKRLGEKYNKTVLSVSRDMMQKIRAYHWPGNVRELENVLERAVLFTVGSEITQLDLELLSSAAVAGSWRDIKEGVVADAERNFLQASLRQHRGDVKKVAEAMDLTPRAVYGKLKKYGMDAGQFRVNPGLDIDR</sequence>
<evidence type="ECO:0000313" key="7">
    <source>
        <dbReference type="EMBL" id="CCE25249.1"/>
    </source>
</evidence>
<keyword evidence="5" id="KW-0804">Transcription</keyword>
<dbReference type="Gene3D" id="3.40.50.300">
    <property type="entry name" value="P-loop containing nucleotide triphosphate hydrolases"/>
    <property type="match status" value="1"/>
</dbReference>
<accession>G4SWM3</accession>
<dbReference type="PROSITE" id="PS00676">
    <property type="entry name" value="SIGMA54_INTERACT_2"/>
    <property type="match status" value="1"/>
</dbReference>
<proteinExistence type="predicted"/>
<evidence type="ECO:0000313" key="8">
    <source>
        <dbReference type="Proteomes" id="UP000008315"/>
    </source>
</evidence>
<evidence type="ECO:0000256" key="4">
    <source>
        <dbReference type="ARBA" id="ARBA00023125"/>
    </source>
</evidence>
<dbReference type="InterPro" id="IPR041359">
    <property type="entry name" value="MetOD1"/>
</dbReference>
<dbReference type="CDD" id="cd00009">
    <property type="entry name" value="AAA"/>
    <property type="match status" value="1"/>
</dbReference>
<dbReference type="KEGG" id="mah:MEALZ_3591"/>
<dbReference type="GO" id="GO:0005524">
    <property type="term" value="F:ATP binding"/>
    <property type="evidence" value="ECO:0007669"/>
    <property type="project" value="UniProtKB-KW"/>
</dbReference>
<dbReference type="GO" id="GO:0006355">
    <property type="term" value="P:regulation of DNA-templated transcription"/>
    <property type="evidence" value="ECO:0007669"/>
    <property type="project" value="InterPro"/>
</dbReference>
<dbReference type="GO" id="GO:0043565">
    <property type="term" value="F:sequence-specific DNA binding"/>
    <property type="evidence" value="ECO:0007669"/>
    <property type="project" value="InterPro"/>
</dbReference>